<protein>
    <recommendedName>
        <fullName evidence="6">Zn(2)-C6 fungal-type domain-containing protein</fullName>
    </recommendedName>
</protein>
<dbReference type="GO" id="GO:0006351">
    <property type="term" value="P:DNA-templated transcription"/>
    <property type="evidence" value="ECO:0007669"/>
    <property type="project" value="InterPro"/>
</dbReference>
<keyword evidence="4" id="KW-0175">Coiled coil</keyword>
<dbReference type="InterPro" id="IPR050613">
    <property type="entry name" value="Sec_Metabolite_Reg"/>
</dbReference>
<dbReference type="Pfam" id="PF00172">
    <property type="entry name" value="Zn_clus"/>
    <property type="match status" value="1"/>
</dbReference>
<dbReference type="SMART" id="SM00066">
    <property type="entry name" value="GAL4"/>
    <property type="match status" value="1"/>
</dbReference>
<evidence type="ECO:0000259" key="6">
    <source>
        <dbReference type="PROSITE" id="PS50048"/>
    </source>
</evidence>
<dbReference type="PANTHER" id="PTHR31001:SF56">
    <property type="entry name" value="ZN(2)-C6 FUNGAL-TYPE DOMAIN-CONTAINING PROTEIN"/>
    <property type="match status" value="1"/>
</dbReference>
<keyword evidence="2" id="KW-0479">Metal-binding</keyword>
<dbReference type="Pfam" id="PF04082">
    <property type="entry name" value="Fungal_trans"/>
    <property type="match status" value="1"/>
</dbReference>
<keyword evidence="3" id="KW-0539">Nucleus</keyword>
<gene>
    <name evidence="7" type="ORF">CYLTODRAFT_366419</name>
</gene>
<evidence type="ECO:0000313" key="8">
    <source>
        <dbReference type="Proteomes" id="UP000054007"/>
    </source>
</evidence>
<dbReference type="OrthoDB" id="424974at2759"/>
<dbReference type="SUPFAM" id="SSF57701">
    <property type="entry name" value="Zn2/Cys6 DNA-binding domain"/>
    <property type="match status" value="1"/>
</dbReference>
<evidence type="ECO:0000256" key="1">
    <source>
        <dbReference type="ARBA" id="ARBA00004123"/>
    </source>
</evidence>
<feature type="coiled-coil region" evidence="4">
    <location>
        <begin position="70"/>
        <end position="97"/>
    </location>
</feature>
<evidence type="ECO:0000256" key="4">
    <source>
        <dbReference type="SAM" id="Coils"/>
    </source>
</evidence>
<dbReference type="PROSITE" id="PS50048">
    <property type="entry name" value="ZN2_CY6_FUNGAL_2"/>
    <property type="match status" value="1"/>
</dbReference>
<evidence type="ECO:0000313" key="7">
    <source>
        <dbReference type="EMBL" id="KIY73065.1"/>
    </source>
</evidence>
<organism evidence="7 8">
    <name type="scientific">Cylindrobasidium torrendii FP15055 ss-10</name>
    <dbReference type="NCBI Taxonomy" id="1314674"/>
    <lineage>
        <taxon>Eukaryota</taxon>
        <taxon>Fungi</taxon>
        <taxon>Dikarya</taxon>
        <taxon>Basidiomycota</taxon>
        <taxon>Agaricomycotina</taxon>
        <taxon>Agaricomycetes</taxon>
        <taxon>Agaricomycetidae</taxon>
        <taxon>Agaricales</taxon>
        <taxon>Marasmiineae</taxon>
        <taxon>Physalacriaceae</taxon>
        <taxon>Cylindrobasidium</taxon>
    </lineage>
</organism>
<evidence type="ECO:0000256" key="3">
    <source>
        <dbReference type="ARBA" id="ARBA00023242"/>
    </source>
</evidence>
<dbReference type="Proteomes" id="UP000054007">
    <property type="component" value="Unassembled WGS sequence"/>
</dbReference>
<dbReference type="SMART" id="SM00906">
    <property type="entry name" value="Fungal_trans"/>
    <property type="match status" value="1"/>
</dbReference>
<dbReference type="GO" id="GO:0008270">
    <property type="term" value="F:zinc ion binding"/>
    <property type="evidence" value="ECO:0007669"/>
    <property type="project" value="InterPro"/>
</dbReference>
<dbReference type="CDD" id="cd00067">
    <property type="entry name" value="GAL4"/>
    <property type="match status" value="1"/>
</dbReference>
<dbReference type="InterPro" id="IPR036864">
    <property type="entry name" value="Zn2-C6_fun-type_DNA-bd_sf"/>
</dbReference>
<dbReference type="EMBL" id="KN880438">
    <property type="protein sequence ID" value="KIY73065.1"/>
    <property type="molecule type" value="Genomic_DNA"/>
</dbReference>
<dbReference type="PROSITE" id="PS00463">
    <property type="entry name" value="ZN2_CY6_FUNGAL_1"/>
    <property type="match status" value="1"/>
</dbReference>
<sequence length="821" mass="91398">MAPTYSNLSEEELVVARLNGQVSCAECRRLKLKCNKKLPCGSCVKRNCESICPLGTLANGMGKKMVVSDAKDLHTRVATLGSRIQDLENALAQFQSTVTEETHPLLRPELLVIKSPLDHVDTTIAEPAKTEADPLDDIVDAFGTLAVSDKGWTKYFGSSGGAESLFLVGHLLAIAGSSDSKPQNQAGAEFRTTVAGDIEPPLLLKPIPGMHKKFPTHPSGEYDIPGCIDVSYTHLPSKERAWALTAIYFDCGPWSGQMVTQAEFVDEIIVPLYHFLDERLRDPSLAFAHPHSCHRLALAFAVFAVAVLVDYSGPPNSPESDVYAQISAGLMFLDSIFDKPEFATVQTLIVLAVFLNHGGRKYTSDGALTASSLAARLSQKIGLHYETEVWRYDPKILDRRRRLFWEVYAFDSNLSLKLGRPPTFNHRHIKCEFPVDEDATLDEKGKIWPGYFRLRCTFLRDLVCHVVEASLSAEPPTYARILELDSQLRLFRPMTLYIRRPLAADAPSKEHLRKFLLLQYRALSGIYIHRSFFVRAVRAYPENPLLSPYSASYLATYRCASGYIRHAARTFERYPETFFRWWSVWSSLFTSSVVLGIVSIRTLDMHTASRAFAEFGLAIEMFELSAGRNSRARHGLVILQSMRDKAIARFSSEKLNAEQVATFSSQPSNLGLEMDADEELEIFGGKTRLTVVVSKLLEGRQRAKGGRGLRRENSTSDQATPLYDPGVGALHYLPTEAPLDNDLFNSSSHYASNAGLQASYERDMHIPVDFDWVQAFSTDNWATVLETGEWSKVDGLQRTEEGPAPDAWSAATSSEDFLGLG</sequence>
<dbReference type="InterPro" id="IPR001138">
    <property type="entry name" value="Zn2Cys6_DnaBD"/>
</dbReference>
<reference evidence="7 8" key="1">
    <citation type="journal article" date="2015" name="Fungal Genet. Biol.">
        <title>Evolution of novel wood decay mechanisms in Agaricales revealed by the genome sequences of Fistulina hepatica and Cylindrobasidium torrendii.</title>
        <authorList>
            <person name="Floudas D."/>
            <person name="Held B.W."/>
            <person name="Riley R."/>
            <person name="Nagy L.G."/>
            <person name="Koehler G."/>
            <person name="Ransdell A.S."/>
            <person name="Younus H."/>
            <person name="Chow J."/>
            <person name="Chiniquy J."/>
            <person name="Lipzen A."/>
            <person name="Tritt A."/>
            <person name="Sun H."/>
            <person name="Haridas S."/>
            <person name="LaButti K."/>
            <person name="Ohm R.A."/>
            <person name="Kues U."/>
            <person name="Blanchette R.A."/>
            <person name="Grigoriev I.V."/>
            <person name="Minto R.E."/>
            <person name="Hibbett D.S."/>
        </authorList>
    </citation>
    <scope>NUCLEOTIDE SEQUENCE [LARGE SCALE GENOMIC DNA]</scope>
    <source>
        <strain evidence="7 8">FP15055 ss-10</strain>
    </source>
</reference>
<proteinExistence type="predicted"/>
<evidence type="ECO:0000256" key="5">
    <source>
        <dbReference type="SAM" id="MobiDB-lite"/>
    </source>
</evidence>
<dbReference type="GO" id="GO:0005634">
    <property type="term" value="C:nucleus"/>
    <property type="evidence" value="ECO:0007669"/>
    <property type="project" value="UniProtKB-SubCell"/>
</dbReference>
<dbReference type="GO" id="GO:0000981">
    <property type="term" value="F:DNA-binding transcription factor activity, RNA polymerase II-specific"/>
    <property type="evidence" value="ECO:0007669"/>
    <property type="project" value="InterPro"/>
</dbReference>
<dbReference type="Gene3D" id="4.10.240.10">
    <property type="entry name" value="Zn(2)-C6 fungal-type DNA-binding domain"/>
    <property type="match status" value="1"/>
</dbReference>
<evidence type="ECO:0000256" key="2">
    <source>
        <dbReference type="ARBA" id="ARBA00022723"/>
    </source>
</evidence>
<dbReference type="GO" id="GO:0003677">
    <property type="term" value="F:DNA binding"/>
    <property type="evidence" value="ECO:0007669"/>
    <property type="project" value="InterPro"/>
</dbReference>
<keyword evidence="8" id="KW-1185">Reference proteome</keyword>
<name>A0A0D7BS29_9AGAR</name>
<dbReference type="PANTHER" id="PTHR31001">
    <property type="entry name" value="UNCHARACTERIZED TRANSCRIPTIONAL REGULATORY PROTEIN"/>
    <property type="match status" value="1"/>
</dbReference>
<dbReference type="AlphaFoldDB" id="A0A0D7BS29"/>
<dbReference type="CDD" id="cd12148">
    <property type="entry name" value="fungal_TF_MHR"/>
    <property type="match status" value="1"/>
</dbReference>
<feature type="domain" description="Zn(2)-C6 fungal-type" evidence="6">
    <location>
        <begin position="23"/>
        <end position="54"/>
    </location>
</feature>
<comment type="subcellular location">
    <subcellularLocation>
        <location evidence="1">Nucleus</location>
    </subcellularLocation>
</comment>
<accession>A0A0D7BS29</accession>
<feature type="region of interest" description="Disordered" evidence="5">
    <location>
        <begin position="798"/>
        <end position="821"/>
    </location>
</feature>
<dbReference type="InterPro" id="IPR007219">
    <property type="entry name" value="XnlR_reg_dom"/>
</dbReference>
<dbReference type="STRING" id="1314674.A0A0D7BS29"/>